<dbReference type="GeneID" id="79950886"/>
<keyword evidence="2" id="KW-1185">Reference proteome</keyword>
<accession>A0AAF0FU84</accession>
<proteinExistence type="predicted"/>
<sequence>MNENKCKIGENKSFLRFLTALLIFLIVIITEIPVQAISAEATEEQLKVMNELEGSDITIGEYLKKTWPQFYDELTEEQKERVNRWNRSWPKDPVSIEEKDVNWHSQNISSNITALNINLKWKNPASNLSLKIYSPDGKSFGPFYDGFDNITNGQIYFFIRKDSGLSTGEWWYAVKGETVNGTEKYTL</sequence>
<organism evidence="1 2">
    <name type="scientific">Methanomicrobium antiquum</name>
    <dbReference type="NCBI Taxonomy" id="487686"/>
    <lineage>
        <taxon>Archaea</taxon>
        <taxon>Methanobacteriati</taxon>
        <taxon>Methanobacteriota</taxon>
        <taxon>Stenosarchaea group</taxon>
        <taxon>Methanomicrobia</taxon>
        <taxon>Methanomicrobiales</taxon>
        <taxon>Methanomicrobiaceae</taxon>
        <taxon>Methanomicrobium</taxon>
    </lineage>
</organism>
<dbReference type="RefSeq" id="WP_278099442.1">
    <property type="nucleotide sequence ID" value="NZ_CP091092.1"/>
</dbReference>
<dbReference type="KEGG" id="manq:L1994_10770"/>
<protein>
    <submittedName>
        <fullName evidence="1">Uncharacterized protein</fullName>
    </submittedName>
</protein>
<evidence type="ECO:0000313" key="2">
    <source>
        <dbReference type="Proteomes" id="UP001218895"/>
    </source>
</evidence>
<name>A0AAF0FU84_9EURY</name>
<dbReference type="Proteomes" id="UP001218895">
    <property type="component" value="Chromosome"/>
</dbReference>
<evidence type="ECO:0000313" key="1">
    <source>
        <dbReference type="EMBL" id="WFN36608.1"/>
    </source>
</evidence>
<dbReference type="AlphaFoldDB" id="A0AAF0FU84"/>
<dbReference type="EMBL" id="CP091092">
    <property type="protein sequence ID" value="WFN36608.1"/>
    <property type="molecule type" value="Genomic_DNA"/>
</dbReference>
<gene>
    <name evidence="1" type="ORF">L1994_10770</name>
</gene>
<reference evidence="1" key="1">
    <citation type="submission" date="2022-01" db="EMBL/GenBank/DDBJ databases">
        <title>Complete genome of Methanomicrobium antiquum DSM 21220.</title>
        <authorList>
            <person name="Chen S.-C."/>
            <person name="You Y.-T."/>
            <person name="Zhou Y.-Z."/>
            <person name="Lai M.-C."/>
        </authorList>
    </citation>
    <scope>NUCLEOTIDE SEQUENCE</scope>
    <source>
        <strain evidence="1">DSM 21220</strain>
    </source>
</reference>